<feature type="domain" description="Fibronectin type-III" evidence="9">
    <location>
        <begin position="612"/>
        <end position="704"/>
    </location>
</feature>
<dbReference type="InterPro" id="IPR050964">
    <property type="entry name" value="Striated_Muscle_Regulatory"/>
</dbReference>
<dbReference type="PROSITE" id="PS50853">
    <property type="entry name" value="FN3"/>
    <property type="match status" value="9"/>
</dbReference>
<dbReference type="InterPro" id="IPR013783">
    <property type="entry name" value="Ig-like_fold"/>
</dbReference>
<proteinExistence type="inferred from homology"/>
<name>A0A8C6VY47_NOTFU</name>
<feature type="domain" description="Fibronectin type-III" evidence="9">
    <location>
        <begin position="705"/>
        <end position="798"/>
    </location>
</feature>
<feature type="domain" description="Fibronectin type-III" evidence="9">
    <location>
        <begin position="219"/>
        <end position="318"/>
    </location>
</feature>
<dbReference type="Proteomes" id="UP000694548">
    <property type="component" value="Chromosome sgr16"/>
</dbReference>
<dbReference type="Pfam" id="PF00041">
    <property type="entry name" value="fn3"/>
    <property type="match status" value="7"/>
</dbReference>
<dbReference type="InterPro" id="IPR036116">
    <property type="entry name" value="FN3_sf"/>
</dbReference>
<feature type="region of interest" description="Disordered" evidence="7">
    <location>
        <begin position="147"/>
        <end position="211"/>
    </location>
</feature>
<reference evidence="10" key="3">
    <citation type="submission" date="2025-09" db="UniProtKB">
        <authorList>
            <consortium name="Ensembl"/>
        </authorList>
    </citation>
    <scope>IDENTIFICATION</scope>
</reference>
<evidence type="ECO:0000256" key="1">
    <source>
        <dbReference type="ARBA" id="ARBA00004167"/>
    </source>
</evidence>
<dbReference type="FunFam" id="2.60.40.10:FF:000309">
    <property type="entry name" value="Fibronectin type III domain containing 3B"/>
    <property type="match status" value="1"/>
</dbReference>
<dbReference type="Gene3D" id="2.60.40.10">
    <property type="entry name" value="Immunoglobulins"/>
    <property type="match status" value="9"/>
</dbReference>
<reference evidence="10" key="1">
    <citation type="submission" date="2014-08" db="EMBL/GenBank/DDBJ databases">
        <authorList>
            <person name="Senf B."/>
            <person name="Petzold A."/>
            <person name="Downie B.R."/>
            <person name="Koch P."/>
            <person name="Platzer M."/>
        </authorList>
    </citation>
    <scope>NUCLEOTIDE SEQUENCE [LARGE SCALE GENOMIC DNA]</scope>
    <source>
        <strain evidence="10">GRZ</strain>
    </source>
</reference>
<dbReference type="SUPFAM" id="SSF49265">
    <property type="entry name" value="Fibronectin type III"/>
    <property type="match status" value="5"/>
</dbReference>
<comment type="similarity">
    <text evidence="6">Belongs to the FNDC3 family.</text>
</comment>
<evidence type="ECO:0000259" key="9">
    <source>
        <dbReference type="PROSITE" id="PS50853"/>
    </source>
</evidence>
<organism evidence="10 11">
    <name type="scientific">Nothobranchius furzeri</name>
    <name type="common">Turquoise killifish</name>
    <dbReference type="NCBI Taxonomy" id="105023"/>
    <lineage>
        <taxon>Eukaryota</taxon>
        <taxon>Metazoa</taxon>
        <taxon>Chordata</taxon>
        <taxon>Craniata</taxon>
        <taxon>Vertebrata</taxon>
        <taxon>Euteleostomi</taxon>
        <taxon>Actinopterygii</taxon>
        <taxon>Neopterygii</taxon>
        <taxon>Teleostei</taxon>
        <taxon>Neoteleostei</taxon>
        <taxon>Acanthomorphata</taxon>
        <taxon>Ovalentaria</taxon>
        <taxon>Atherinomorphae</taxon>
        <taxon>Cyprinodontiformes</taxon>
        <taxon>Nothobranchiidae</taxon>
        <taxon>Nothobranchius</taxon>
    </lineage>
</organism>
<evidence type="ECO:0000256" key="7">
    <source>
        <dbReference type="SAM" id="MobiDB-lite"/>
    </source>
</evidence>
<keyword evidence="3" id="KW-0677">Repeat</keyword>
<evidence type="ECO:0000256" key="8">
    <source>
        <dbReference type="SAM" id="Phobius"/>
    </source>
</evidence>
<feature type="compositionally biased region" description="Polar residues" evidence="7">
    <location>
        <begin position="185"/>
        <end position="195"/>
    </location>
</feature>
<dbReference type="PANTHER" id="PTHR13817">
    <property type="entry name" value="TITIN"/>
    <property type="match status" value="1"/>
</dbReference>
<feature type="transmembrane region" description="Helical" evidence="8">
    <location>
        <begin position="1122"/>
        <end position="1145"/>
    </location>
</feature>
<evidence type="ECO:0000256" key="4">
    <source>
        <dbReference type="ARBA" id="ARBA00022989"/>
    </source>
</evidence>
<dbReference type="SMART" id="SM00060">
    <property type="entry name" value="FN3"/>
    <property type="match status" value="9"/>
</dbReference>
<keyword evidence="11" id="KW-1185">Reference proteome</keyword>
<evidence type="ECO:0000313" key="10">
    <source>
        <dbReference type="Ensembl" id="ENSNFUP00015048840.1"/>
    </source>
</evidence>
<evidence type="ECO:0000313" key="11">
    <source>
        <dbReference type="Proteomes" id="UP000694548"/>
    </source>
</evidence>
<feature type="domain" description="Fibronectin type-III" evidence="9">
    <location>
        <begin position="516"/>
        <end position="608"/>
    </location>
</feature>
<dbReference type="InterPro" id="IPR003961">
    <property type="entry name" value="FN3_dom"/>
</dbReference>
<feature type="compositionally biased region" description="Basic and acidic residues" evidence="7">
    <location>
        <begin position="173"/>
        <end position="184"/>
    </location>
</feature>
<evidence type="ECO:0000256" key="6">
    <source>
        <dbReference type="ARBA" id="ARBA00038207"/>
    </source>
</evidence>
<keyword evidence="2 8" id="KW-0812">Transmembrane</keyword>
<feature type="domain" description="Fibronectin type-III" evidence="9">
    <location>
        <begin position="901"/>
        <end position="995"/>
    </location>
</feature>
<dbReference type="AlphaFoldDB" id="A0A8C6VY47"/>
<keyword evidence="5 8" id="KW-0472">Membrane</keyword>
<sequence length="1147" mass="126071">MSSVISQIVCYPSVQIKTQSCILPNSISLIRVILVQVNPGETFTIRAEDGSLQCIQGPAEVPMMSPNGSIPPIHVPPGYISQVLEDTTGVRRVVVTPQSPECYPPSYSPALSPTHHLPPYLAHPHFIHNSHSFYPVSPGELPPQQYYQHHLPPMYGDPGTRREETYGKPQPKKIKEQRQLERQNRLNSPPSTLYKNSLGPAHNGTDRIGSNGQRRRQEVWFLLSVSNVQARAARLSWAPPAGLVNRHGNGMPVSCSYEVSLSDKGKDGKYRLIYSGEELEYHLKDLRPATDYHVRVTATYESVRGSCSEPGSFTTHCSVPDAPLAPKLTHRTKSSLSLQWKIPHSMLNNIYDDCPSSHLQGKKNSVFRECYFGNQRHYKLTRLFPACGYTFRVAAHNDMGTSGFSQEVVFYTMGTLPALPLAPRLVRAGVSWVTLEWVRPEGSPGEEQLKYTLEIQEDNSGTDFHPKYTGDNLTCTVQGLKRSTQYKFRLIASNMEGKSSPSEVLVCTTNPDKPGPPSTPCVTGVTPYSFTVTWDPPQDNGGSGALTYLLEISEGSASQWEVAYSGPARECVCERLTPGTFYRLRVCSITTGGHSPCTVSVPVRTSSVPPGPCQPPRIVGKAKHKEVQLEWDSPVCEGVCEQCVYSLEMSEGDAKPTEVYHGQELHCTVASLLPGATYGFRLRAANEAGFGVYSDLTEVTTAAGPPGQCGAPLITLTSNTCVTVNWESPEGSGTDISEYRLEWGREEEPMELIYSGSATQCDLSDLTPATDFCCRLQAVNQAGAGPYCDKVSFRTPATNPDQVSCLTLLDLPASSEMGHSPSTCLLLKWDEPNSNGAEITSYVITLDDQTVTVESGTSHLITSLQPDSEYRYCVQIQAVNAIGSGPMSLPLLARTRPLPPAPPPLECSAAGPQSLKLKWGENSGHTRTLLPDDMVYTLQMEDKNHRFVTIYRGPSHTYKVQRLIESSSYSFRIQAISDAGEGPFSDTYTFSTTKSVPPALKAPRVQQLEGNVCEVTWETIPPMRGDPVSYVVQLLVGRESEYKQVFRGEEGSFQISGLQGNTDYRFRVGACRRCRDTCQELNGPLSPSSFFTLRRQELASSGEQCALEMSKGAGLISSDERFAALIVFMFAGLSILIACLLQYFFMK</sequence>
<evidence type="ECO:0000256" key="2">
    <source>
        <dbReference type="ARBA" id="ARBA00022692"/>
    </source>
</evidence>
<feature type="domain" description="Fibronectin type-III" evidence="9">
    <location>
        <begin position="811"/>
        <end position="898"/>
    </location>
</feature>
<dbReference type="FunFam" id="2.60.40.10:FF:000180">
    <property type="entry name" value="Fibronectin type III domain containing 3A"/>
    <property type="match status" value="1"/>
</dbReference>
<dbReference type="GeneTree" id="ENSGT00940000157005"/>
<dbReference type="FunFam" id="2.60.40.10:FF:000185">
    <property type="entry name" value="Fibronectin type III domain containing 3A"/>
    <property type="match status" value="1"/>
</dbReference>
<evidence type="ECO:0000256" key="5">
    <source>
        <dbReference type="ARBA" id="ARBA00023136"/>
    </source>
</evidence>
<reference evidence="10" key="2">
    <citation type="submission" date="2025-08" db="UniProtKB">
        <authorList>
            <consortium name="Ensembl"/>
        </authorList>
    </citation>
    <scope>IDENTIFICATION</scope>
</reference>
<dbReference type="GO" id="GO:0016020">
    <property type="term" value="C:membrane"/>
    <property type="evidence" value="ECO:0007669"/>
    <property type="project" value="UniProtKB-SubCell"/>
</dbReference>
<dbReference type="PRINTS" id="PR00014">
    <property type="entry name" value="FNTYPEIII"/>
</dbReference>
<dbReference type="FunFam" id="2.60.40.10:FF:000373">
    <property type="entry name" value="fibronectin type-III domain-containing protein 3A isoform X1"/>
    <property type="match status" value="1"/>
</dbReference>
<comment type="subcellular location">
    <subcellularLocation>
        <location evidence="1">Membrane</location>
        <topology evidence="1">Single-pass membrane protein</topology>
    </subcellularLocation>
</comment>
<dbReference type="Ensembl" id="ENSNFUT00015050958.1">
    <property type="protein sequence ID" value="ENSNFUP00015048840.1"/>
    <property type="gene ID" value="ENSNFUG00015022164.1"/>
</dbReference>
<dbReference type="PANTHER" id="PTHR13817:SF44">
    <property type="entry name" value="FIBRONECTIN TYPE III DOMAIN CONTAINING 3B"/>
    <property type="match status" value="1"/>
</dbReference>
<feature type="domain" description="Fibronectin type-III" evidence="9">
    <location>
        <begin position="322"/>
        <end position="415"/>
    </location>
</feature>
<keyword evidence="4 8" id="KW-1133">Transmembrane helix</keyword>
<dbReference type="CDD" id="cd00063">
    <property type="entry name" value="FN3"/>
    <property type="match status" value="9"/>
</dbReference>
<gene>
    <name evidence="10" type="primary">FNDC3B</name>
    <name evidence="10" type="synonym">fndc3ba</name>
</gene>
<evidence type="ECO:0000256" key="3">
    <source>
        <dbReference type="ARBA" id="ARBA00022737"/>
    </source>
</evidence>
<protein>
    <submittedName>
        <fullName evidence="10">Fibronectin type III domain containing 3Ba</fullName>
    </submittedName>
</protein>
<accession>A0A8C6VY47</accession>
<feature type="domain" description="Fibronectin type-III" evidence="9">
    <location>
        <begin position="999"/>
        <end position="1096"/>
    </location>
</feature>
<feature type="domain" description="Fibronectin type-III" evidence="9">
    <location>
        <begin position="419"/>
        <end position="512"/>
    </location>
</feature>